<accession>A0A645DWU0</accession>
<comment type="caution">
    <text evidence="2">The sequence shown here is derived from an EMBL/GenBank/DDBJ whole genome shotgun (WGS) entry which is preliminary data.</text>
</comment>
<gene>
    <name evidence="2" type="ORF">SDC9_140907</name>
</gene>
<feature type="domain" description="Peptidase M16 C-terminal" evidence="1">
    <location>
        <begin position="11"/>
        <end position="104"/>
    </location>
</feature>
<dbReference type="InterPro" id="IPR011249">
    <property type="entry name" value="Metalloenz_LuxS/M16"/>
</dbReference>
<dbReference type="EMBL" id="VSSQ01040499">
    <property type="protein sequence ID" value="MPM93765.1"/>
    <property type="molecule type" value="Genomic_DNA"/>
</dbReference>
<dbReference type="Pfam" id="PF05193">
    <property type="entry name" value="Peptidase_M16_C"/>
    <property type="match status" value="1"/>
</dbReference>
<organism evidence="2">
    <name type="scientific">bioreactor metagenome</name>
    <dbReference type="NCBI Taxonomy" id="1076179"/>
    <lineage>
        <taxon>unclassified sequences</taxon>
        <taxon>metagenomes</taxon>
        <taxon>ecological metagenomes</taxon>
    </lineage>
</organism>
<proteinExistence type="predicted"/>
<sequence>MLSSKASVNRIYHAPVEYNTKNNLMAKFITYILRERYMKSIREEKGGTYYVGVTSDLLRYPNPSLSFSIDFDTDPALVDELLEVVQLEVDKLAEQGPHEREMREITLYLEKVYSENKAKPEWISLITNSILGEESVIFGEKDYLDKMNIKEIHDFARSVFSTGNRMTFVFEPVL</sequence>
<reference evidence="2" key="1">
    <citation type="submission" date="2019-08" db="EMBL/GenBank/DDBJ databases">
        <authorList>
            <person name="Kucharzyk K."/>
            <person name="Murdoch R.W."/>
            <person name="Higgins S."/>
            <person name="Loffler F."/>
        </authorList>
    </citation>
    <scope>NUCLEOTIDE SEQUENCE</scope>
</reference>
<name>A0A645DWU0_9ZZZZ</name>
<evidence type="ECO:0000313" key="2">
    <source>
        <dbReference type="EMBL" id="MPM93765.1"/>
    </source>
</evidence>
<dbReference type="AlphaFoldDB" id="A0A645DWU0"/>
<dbReference type="SUPFAM" id="SSF63411">
    <property type="entry name" value="LuxS/MPP-like metallohydrolase"/>
    <property type="match status" value="1"/>
</dbReference>
<dbReference type="InterPro" id="IPR007863">
    <property type="entry name" value="Peptidase_M16_C"/>
</dbReference>
<dbReference type="GO" id="GO:0046872">
    <property type="term" value="F:metal ion binding"/>
    <property type="evidence" value="ECO:0007669"/>
    <property type="project" value="InterPro"/>
</dbReference>
<protein>
    <recommendedName>
        <fullName evidence="1">Peptidase M16 C-terminal domain-containing protein</fullName>
    </recommendedName>
</protein>
<evidence type="ECO:0000259" key="1">
    <source>
        <dbReference type="Pfam" id="PF05193"/>
    </source>
</evidence>
<dbReference type="Gene3D" id="3.30.830.10">
    <property type="entry name" value="Metalloenzyme, LuxS/M16 peptidase-like"/>
    <property type="match status" value="1"/>
</dbReference>